<evidence type="ECO:0000256" key="1">
    <source>
        <dbReference type="SAM" id="MobiDB-lite"/>
    </source>
</evidence>
<proteinExistence type="predicted"/>
<comment type="caution">
    <text evidence="2">The sequence shown here is derived from an EMBL/GenBank/DDBJ whole genome shotgun (WGS) entry which is preliminary data.</text>
</comment>
<sequence length="131" mass="14765">MWASPATGRDRSVFALVQRNRLTRHDRRDRMLVDKLALAIPAQQHAEVVEPGDHALQFDPVDEEDRDRNLRLADVVEECVLQVLFVGSHFYYAFVFLSRAGRVAASVGISMRKSGGDSTPKNSPLPHARQR</sequence>
<evidence type="ECO:0000313" key="2">
    <source>
        <dbReference type="EMBL" id="MPL79210.1"/>
    </source>
</evidence>
<organism evidence="2">
    <name type="scientific">bioreactor metagenome</name>
    <dbReference type="NCBI Taxonomy" id="1076179"/>
    <lineage>
        <taxon>unclassified sequences</taxon>
        <taxon>metagenomes</taxon>
        <taxon>ecological metagenomes</taxon>
    </lineage>
</organism>
<reference evidence="2" key="1">
    <citation type="submission" date="2019-08" db="EMBL/GenBank/DDBJ databases">
        <authorList>
            <person name="Kucharzyk K."/>
            <person name="Murdoch R.W."/>
            <person name="Higgins S."/>
            <person name="Loffler F."/>
        </authorList>
    </citation>
    <scope>NUCLEOTIDE SEQUENCE</scope>
</reference>
<protein>
    <submittedName>
        <fullName evidence="2">Uncharacterized protein</fullName>
    </submittedName>
</protein>
<gene>
    <name evidence="2" type="ORF">SDC9_25085</name>
</gene>
<name>A0A644UJX7_9ZZZZ</name>
<feature type="region of interest" description="Disordered" evidence="1">
    <location>
        <begin position="110"/>
        <end position="131"/>
    </location>
</feature>
<dbReference type="AlphaFoldDB" id="A0A644UJX7"/>
<accession>A0A644UJX7</accession>
<dbReference type="EMBL" id="VSSQ01000124">
    <property type="protein sequence ID" value="MPL79210.1"/>
    <property type="molecule type" value="Genomic_DNA"/>
</dbReference>